<evidence type="ECO:0000313" key="1">
    <source>
        <dbReference type="EMBL" id="KAJ7564537.1"/>
    </source>
</evidence>
<gene>
    <name evidence="1" type="ORF">O6H91_02G021400</name>
</gene>
<reference evidence="2" key="1">
    <citation type="journal article" date="2024" name="Proc. Natl. Acad. Sci. U.S.A.">
        <title>Extraordinary preservation of gene collinearity over three hundred million years revealed in homosporous lycophytes.</title>
        <authorList>
            <person name="Li C."/>
            <person name="Wickell D."/>
            <person name="Kuo L.Y."/>
            <person name="Chen X."/>
            <person name="Nie B."/>
            <person name="Liao X."/>
            <person name="Peng D."/>
            <person name="Ji J."/>
            <person name="Jenkins J."/>
            <person name="Williams M."/>
            <person name="Shu S."/>
            <person name="Plott C."/>
            <person name="Barry K."/>
            <person name="Rajasekar S."/>
            <person name="Grimwood J."/>
            <person name="Han X."/>
            <person name="Sun S."/>
            <person name="Hou Z."/>
            <person name="He W."/>
            <person name="Dai G."/>
            <person name="Sun C."/>
            <person name="Schmutz J."/>
            <person name="Leebens-Mack J.H."/>
            <person name="Li F.W."/>
            <person name="Wang L."/>
        </authorList>
    </citation>
    <scope>NUCLEOTIDE SEQUENCE [LARGE SCALE GENOMIC DNA]</scope>
    <source>
        <strain evidence="2">cv. PW_Plant_1</strain>
    </source>
</reference>
<dbReference type="EMBL" id="CM055093">
    <property type="protein sequence ID" value="KAJ7564537.1"/>
    <property type="molecule type" value="Genomic_DNA"/>
</dbReference>
<sequence length="337" mass="35960">MSLSDFLFALCREGHSRPPPMVLVLCQGTPTSDGEALETWAFDPHMFRLHGSRSDERETVHQGDLATSRKLEGRVAIVTGSSRGIGREIALTLGSNGASVVVVYQGHEDKAHEVVELIKINQSGKAIAVRADVSSEEDVKAVFDKAEEAFGKIHILVNSAGILLPLYARLDDTSVEDWDRVFSVNTKGSFIASREAAKRLVRGGGGRIVNISSSVVAMLTPGYGAYAASKAAVETFTKVLTKELKGRRITANVVAPGAVATDMLFAGIDANVVVPGAVATDMLFAGIEATVQRIKALNPFERLGEPRDIAALVLFVVSDEGEWMNGQVIRADGGSEV</sequence>
<dbReference type="Proteomes" id="UP001162992">
    <property type="component" value="Chromosome 2"/>
</dbReference>
<evidence type="ECO:0000313" key="2">
    <source>
        <dbReference type="Proteomes" id="UP001162992"/>
    </source>
</evidence>
<organism evidence="1 2">
    <name type="scientific">Diphasiastrum complanatum</name>
    <name type="common">Issler's clubmoss</name>
    <name type="synonym">Lycopodium complanatum</name>
    <dbReference type="NCBI Taxonomy" id="34168"/>
    <lineage>
        <taxon>Eukaryota</taxon>
        <taxon>Viridiplantae</taxon>
        <taxon>Streptophyta</taxon>
        <taxon>Embryophyta</taxon>
        <taxon>Tracheophyta</taxon>
        <taxon>Lycopodiopsida</taxon>
        <taxon>Lycopodiales</taxon>
        <taxon>Lycopodiaceae</taxon>
        <taxon>Lycopodioideae</taxon>
        <taxon>Diphasiastrum</taxon>
    </lineage>
</organism>
<keyword evidence="2" id="KW-1185">Reference proteome</keyword>
<proteinExistence type="predicted"/>
<accession>A0ACC2EDH2</accession>
<comment type="caution">
    <text evidence="1">The sequence shown here is derived from an EMBL/GenBank/DDBJ whole genome shotgun (WGS) entry which is preliminary data.</text>
</comment>
<name>A0ACC2EDH2_DIPCM</name>
<protein>
    <submittedName>
        <fullName evidence="1">Uncharacterized protein</fullName>
    </submittedName>
</protein>